<dbReference type="SUPFAM" id="SSF56053">
    <property type="entry name" value="Ribosomal protein L6"/>
    <property type="match status" value="2"/>
</dbReference>
<dbReference type="PRINTS" id="PR00059">
    <property type="entry name" value="RIBOSOMALL6"/>
</dbReference>
<dbReference type="Gene3D" id="3.90.930.12">
    <property type="entry name" value="Ribosomal protein L6, alpha-beta domain"/>
    <property type="match status" value="2"/>
</dbReference>
<dbReference type="PANTHER" id="PTHR11655">
    <property type="entry name" value="60S/50S RIBOSOMAL PROTEIN L6/L9"/>
    <property type="match status" value="1"/>
</dbReference>
<dbReference type="InterPro" id="IPR020040">
    <property type="entry name" value="Ribosomal_uL6_a/b-dom"/>
</dbReference>
<comment type="caution">
    <text evidence="6">The sequence shown here is derived from an EMBL/GenBank/DDBJ whole genome shotgun (WGS) entry which is preliminary data.</text>
</comment>
<protein>
    <submittedName>
        <fullName evidence="6">21707_t:CDS:1</fullName>
    </submittedName>
</protein>
<evidence type="ECO:0000256" key="2">
    <source>
        <dbReference type="ARBA" id="ARBA00022980"/>
    </source>
</evidence>
<organism evidence="6 7">
    <name type="scientific">Gigaspora margarita</name>
    <dbReference type="NCBI Taxonomy" id="4874"/>
    <lineage>
        <taxon>Eukaryota</taxon>
        <taxon>Fungi</taxon>
        <taxon>Fungi incertae sedis</taxon>
        <taxon>Mucoromycota</taxon>
        <taxon>Glomeromycotina</taxon>
        <taxon>Glomeromycetes</taxon>
        <taxon>Diversisporales</taxon>
        <taxon>Gigasporaceae</taxon>
        <taxon>Gigaspora</taxon>
    </lineage>
</organism>
<keyword evidence="3 4" id="KW-0687">Ribonucleoprotein</keyword>
<reference evidence="6 7" key="1">
    <citation type="submission" date="2021-06" db="EMBL/GenBank/DDBJ databases">
        <authorList>
            <person name="Kallberg Y."/>
            <person name="Tangrot J."/>
            <person name="Rosling A."/>
        </authorList>
    </citation>
    <scope>NUCLEOTIDE SEQUENCE [LARGE SCALE GENOMIC DNA]</scope>
    <source>
        <strain evidence="6 7">120-4 pot B 10/14</strain>
    </source>
</reference>
<keyword evidence="7" id="KW-1185">Reference proteome</keyword>
<dbReference type="Pfam" id="PF00347">
    <property type="entry name" value="Ribosomal_L6"/>
    <property type="match status" value="1"/>
</dbReference>
<evidence type="ECO:0000313" key="7">
    <source>
        <dbReference type="Proteomes" id="UP000789901"/>
    </source>
</evidence>
<evidence type="ECO:0000256" key="3">
    <source>
        <dbReference type="ARBA" id="ARBA00023274"/>
    </source>
</evidence>
<dbReference type="EMBL" id="CAJVQB010000001">
    <property type="protein sequence ID" value="CAG8455243.1"/>
    <property type="molecule type" value="Genomic_DNA"/>
</dbReference>
<keyword evidence="2 4" id="KW-0689">Ribosomal protein</keyword>
<dbReference type="InterPro" id="IPR019906">
    <property type="entry name" value="Ribosomal_uL6_bac-type"/>
</dbReference>
<evidence type="ECO:0000256" key="4">
    <source>
        <dbReference type="RuleBase" id="RU003869"/>
    </source>
</evidence>
<dbReference type="PANTHER" id="PTHR11655:SF14">
    <property type="entry name" value="LARGE RIBOSOMAL SUBUNIT PROTEIN UL6M"/>
    <property type="match status" value="1"/>
</dbReference>
<feature type="domain" description="Large ribosomal subunit protein uL6 alpha-beta" evidence="5">
    <location>
        <begin position="86"/>
        <end position="152"/>
    </location>
</feature>
<accession>A0ABM8VVC1</accession>
<dbReference type="InterPro" id="IPR000702">
    <property type="entry name" value="Ribosomal_uL6-like"/>
</dbReference>
<sequence length="176" mass="19786">MSQLTKRVITIPSTVEISLTAQKILAQGPAGKNELLLNPEIEVIREAEKIWIKSNNLALTGTFNSLIYNLILGVEKGYQAILDVKGVGYKVNLRDRMLELTVGNSHLDYIPIPPELKIEIKGNRITIIGSEKQKVFAFAKHIRTLRPPSIYKENKGIYLLGEDNNIKLRPGKTLRK</sequence>
<proteinExistence type="inferred from homology"/>
<name>A0ABM8VVC1_GIGMA</name>
<gene>
    <name evidence="6" type="ORF">GMARGA_LOCUS17</name>
</gene>
<evidence type="ECO:0000256" key="1">
    <source>
        <dbReference type="ARBA" id="ARBA00009356"/>
    </source>
</evidence>
<dbReference type="InterPro" id="IPR036789">
    <property type="entry name" value="Ribosomal_uL6-like_a/b-dom_sf"/>
</dbReference>
<dbReference type="PIRSF" id="PIRSF002162">
    <property type="entry name" value="Ribosomal_L6"/>
    <property type="match status" value="1"/>
</dbReference>
<dbReference type="Proteomes" id="UP000789901">
    <property type="component" value="Unassembled WGS sequence"/>
</dbReference>
<comment type="similarity">
    <text evidence="1 4">Belongs to the universal ribosomal protein uL6 family.</text>
</comment>
<evidence type="ECO:0000259" key="5">
    <source>
        <dbReference type="Pfam" id="PF00347"/>
    </source>
</evidence>
<evidence type="ECO:0000313" key="6">
    <source>
        <dbReference type="EMBL" id="CAG8455243.1"/>
    </source>
</evidence>